<gene>
    <name evidence="2" type="ORF">FIBSPDRAFT_922994</name>
</gene>
<accession>A0A167X1E6</accession>
<dbReference type="SUPFAM" id="SSF55729">
    <property type="entry name" value="Acyl-CoA N-acyltransferases (Nat)"/>
    <property type="match status" value="1"/>
</dbReference>
<dbReference type="Gene3D" id="3.40.630.30">
    <property type="match status" value="1"/>
</dbReference>
<evidence type="ECO:0000259" key="1">
    <source>
        <dbReference type="Pfam" id="PF13302"/>
    </source>
</evidence>
<dbReference type="Proteomes" id="UP000076532">
    <property type="component" value="Unassembled WGS sequence"/>
</dbReference>
<dbReference type="STRING" id="436010.A0A167X1E6"/>
<dbReference type="PANTHER" id="PTHR43441">
    <property type="entry name" value="RIBOSOMAL-PROTEIN-SERINE ACETYLTRANSFERASE"/>
    <property type="match status" value="1"/>
</dbReference>
<dbReference type="InterPro" id="IPR051908">
    <property type="entry name" value="Ribosomal_N-acetyltransferase"/>
</dbReference>
<dbReference type="InterPro" id="IPR000182">
    <property type="entry name" value="GNAT_dom"/>
</dbReference>
<dbReference type="PANTHER" id="PTHR43441:SF5">
    <property type="entry name" value="FAMILY ACETYLTRANSFERASE, PUTATIVE-RELATED"/>
    <property type="match status" value="1"/>
</dbReference>
<reference evidence="2 3" key="1">
    <citation type="journal article" date="2016" name="Mol. Biol. Evol.">
        <title>Comparative Genomics of Early-Diverging Mushroom-Forming Fungi Provides Insights into the Origins of Lignocellulose Decay Capabilities.</title>
        <authorList>
            <person name="Nagy L.G."/>
            <person name="Riley R."/>
            <person name="Tritt A."/>
            <person name="Adam C."/>
            <person name="Daum C."/>
            <person name="Floudas D."/>
            <person name="Sun H."/>
            <person name="Yadav J.S."/>
            <person name="Pangilinan J."/>
            <person name="Larsson K.H."/>
            <person name="Matsuura K."/>
            <person name="Barry K."/>
            <person name="Labutti K."/>
            <person name="Kuo R."/>
            <person name="Ohm R.A."/>
            <person name="Bhattacharya S.S."/>
            <person name="Shirouzu T."/>
            <person name="Yoshinaga Y."/>
            <person name="Martin F.M."/>
            <person name="Grigoriev I.V."/>
            <person name="Hibbett D.S."/>
        </authorList>
    </citation>
    <scope>NUCLEOTIDE SEQUENCE [LARGE SCALE GENOMIC DNA]</scope>
    <source>
        <strain evidence="2 3">CBS 109695</strain>
    </source>
</reference>
<sequence>MASPEQEIPYDQNFVFPLQDLANERIRLTPFVPEKHAAAFFDATVAHPDMYAHNASGPYTSISQLVHGFLGDPSVPGLRTTVLFAAFAKNTSSTTDANGDTEKMAGLLSYSDASPANRSVEIGIMTVPAFQRTHVTSNAVGLLMQYAFGPLALRRVEWQCSTANTASVNAAKRLGFQLEGVKRWDRVYPKGKVGNGLSVGEGRGEGVGRDTAVLSVCWDDWESGRPLATRHRHLSK</sequence>
<dbReference type="Pfam" id="PF13302">
    <property type="entry name" value="Acetyltransf_3"/>
    <property type="match status" value="1"/>
</dbReference>
<dbReference type="GO" id="GO:1990189">
    <property type="term" value="F:protein N-terminal-serine acetyltransferase activity"/>
    <property type="evidence" value="ECO:0007669"/>
    <property type="project" value="TreeGrafter"/>
</dbReference>
<dbReference type="OrthoDB" id="41238at2759"/>
<organism evidence="2 3">
    <name type="scientific">Athelia psychrophila</name>
    <dbReference type="NCBI Taxonomy" id="1759441"/>
    <lineage>
        <taxon>Eukaryota</taxon>
        <taxon>Fungi</taxon>
        <taxon>Dikarya</taxon>
        <taxon>Basidiomycota</taxon>
        <taxon>Agaricomycotina</taxon>
        <taxon>Agaricomycetes</taxon>
        <taxon>Agaricomycetidae</taxon>
        <taxon>Atheliales</taxon>
        <taxon>Atheliaceae</taxon>
        <taxon>Athelia</taxon>
    </lineage>
</organism>
<dbReference type="EMBL" id="KV417776">
    <property type="protein sequence ID" value="KZP06720.1"/>
    <property type="molecule type" value="Genomic_DNA"/>
</dbReference>
<keyword evidence="3" id="KW-1185">Reference proteome</keyword>
<evidence type="ECO:0000313" key="2">
    <source>
        <dbReference type="EMBL" id="KZP06720.1"/>
    </source>
</evidence>
<dbReference type="AlphaFoldDB" id="A0A167X1E6"/>
<evidence type="ECO:0000313" key="3">
    <source>
        <dbReference type="Proteomes" id="UP000076532"/>
    </source>
</evidence>
<proteinExistence type="predicted"/>
<dbReference type="GO" id="GO:0008999">
    <property type="term" value="F:protein-N-terminal-alanine acetyltransferase activity"/>
    <property type="evidence" value="ECO:0007669"/>
    <property type="project" value="TreeGrafter"/>
</dbReference>
<dbReference type="InterPro" id="IPR016181">
    <property type="entry name" value="Acyl_CoA_acyltransferase"/>
</dbReference>
<feature type="domain" description="N-acetyltransferase" evidence="1">
    <location>
        <begin position="25"/>
        <end position="177"/>
    </location>
</feature>
<protein>
    <submittedName>
        <fullName evidence="2">Acyl-CoA N-acyltransferase</fullName>
    </submittedName>
</protein>
<name>A0A167X1E6_9AGAM</name>